<accession>A0A5B8VF36</accession>
<evidence type="ECO:0000313" key="2">
    <source>
        <dbReference type="EMBL" id="QEC69919.1"/>
    </source>
</evidence>
<gene>
    <name evidence="2" type="ORF">FRZ67_22430</name>
</gene>
<sequence>MDNYSLSIIIPSYNGAASLAKNLPYLYNYLATRFQLFELIIVNDGGNDSAALSKIKKLYNCAIYDLERNYGKGAALRKGFSYAQYDYQVFTDADIPFTNECIERIINSLRSGKDIAIGDRSLNNSFYNEKLPVLRKLGSNIISMLSYCFIEKEIKDTQCGLKGFSKEAATQTMLQSTSNGFAIDFEILYLAKKKNLEIERVPVIKRNQDKSTVRILNNGIKMLAEIFKVILTTKN</sequence>
<protein>
    <submittedName>
        <fullName evidence="2">Glycosyltransferase</fullName>
    </submittedName>
</protein>
<name>A0A5B8VF36_9BACT</name>
<keyword evidence="2" id="KW-0808">Transferase</keyword>
<dbReference type="OrthoDB" id="952827at2"/>
<evidence type="ECO:0000259" key="1">
    <source>
        <dbReference type="Pfam" id="PF00535"/>
    </source>
</evidence>
<dbReference type="SUPFAM" id="SSF53448">
    <property type="entry name" value="Nucleotide-diphospho-sugar transferases"/>
    <property type="match status" value="1"/>
</dbReference>
<dbReference type="Proteomes" id="UP000321533">
    <property type="component" value="Chromosome"/>
</dbReference>
<dbReference type="Pfam" id="PF00535">
    <property type="entry name" value="Glycos_transf_2"/>
    <property type="match status" value="1"/>
</dbReference>
<dbReference type="KEGG" id="pgin:FRZ67_22430"/>
<dbReference type="GO" id="GO:0006487">
    <property type="term" value="P:protein N-linked glycosylation"/>
    <property type="evidence" value="ECO:0007669"/>
    <property type="project" value="TreeGrafter"/>
</dbReference>
<feature type="domain" description="Glycosyltransferase 2-like" evidence="1">
    <location>
        <begin position="7"/>
        <end position="168"/>
    </location>
</feature>
<dbReference type="GO" id="GO:0016740">
    <property type="term" value="F:transferase activity"/>
    <property type="evidence" value="ECO:0007669"/>
    <property type="project" value="UniProtKB-KW"/>
</dbReference>
<dbReference type="PANTHER" id="PTHR10859:SF91">
    <property type="entry name" value="DOLICHYL-PHOSPHATE BETA-GLUCOSYLTRANSFERASE"/>
    <property type="match status" value="1"/>
</dbReference>
<dbReference type="RefSeq" id="WP_147192795.1">
    <property type="nucleotide sequence ID" value="NZ_CP042435.1"/>
</dbReference>
<proteinExistence type="predicted"/>
<evidence type="ECO:0000313" key="3">
    <source>
        <dbReference type="Proteomes" id="UP000321533"/>
    </source>
</evidence>
<dbReference type="Gene3D" id="3.90.550.10">
    <property type="entry name" value="Spore Coat Polysaccharide Biosynthesis Protein SpsA, Chain A"/>
    <property type="match status" value="1"/>
</dbReference>
<dbReference type="PANTHER" id="PTHR10859">
    <property type="entry name" value="GLYCOSYL TRANSFERASE"/>
    <property type="match status" value="1"/>
</dbReference>
<dbReference type="InterPro" id="IPR029044">
    <property type="entry name" value="Nucleotide-diphossugar_trans"/>
</dbReference>
<organism evidence="2 3">
    <name type="scientific">Panacibacter ginsenosidivorans</name>
    <dbReference type="NCBI Taxonomy" id="1813871"/>
    <lineage>
        <taxon>Bacteria</taxon>
        <taxon>Pseudomonadati</taxon>
        <taxon>Bacteroidota</taxon>
        <taxon>Chitinophagia</taxon>
        <taxon>Chitinophagales</taxon>
        <taxon>Chitinophagaceae</taxon>
        <taxon>Panacibacter</taxon>
    </lineage>
</organism>
<reference evidence="2 3" key="1">
    <citation type="journal article" date="2016" name="Int. J. Syst. Evol. Microbiol.">
        <title>Panacibacter ginsenosidivorans gen. nov., sp. nov., with ginsenoside converting activity isolated from soil of a ginseng field.</title>
        <authorList>
            <person name="Siddiqi M.Z."/>
            <person name="Muhammad Shafi S."/>
            <person name="Choi K.D."/>
            <person name="Im W.T."/>
        </authorList>
    </citation>
    <scope>NUCLEOTIDE SEQUENCE [LARGE SCALE GENOMIC DNA]</scope>
    <source>
        <strain evidence="2 3">Gsoil1550</strain>
    </source>
</reference>
<dbReference type="InterPro" id="IPR001173">
    <property type="entry name" value="Glyco_trans_2-like"/>
</dbReference>
<keyword evidence="3" id="KW-1185">Reference proteome</keyword>
<dbReference type="AlphaFoldDB" id="A0A5B8VF36"/>
<dbReference type="EMBL" id="CP042435">
    <property type="protein sequence ID" value="QEC69919.1"/>
    <property type="molecule type" value="Genomic_DNA"/>
</dbReference>